<evidence type="ECO:0000313" key="1">
    <source>
        <dbReference type="EMBL" id="SUB00121.1"/>
    </source>
</evidence>
<name>A0A378ZUB8_9HYPH</name>
<dbReference type="RefSeq" id="WP_019962921.1">
    <property type="nucleotide sequence ID" value="NZ_UGSK01000001.1"/>
</dbReference>
<dbReference type="AlphaFoldDB" id="A0A378ZUB8"/>
<gene>
    <name evidence="1" type="ORF">NCTC13350_01029</name>
</gene>
<protein>
    <submittedName>
        <fullName evidence="1">Uncharacterized protein</fullName>
    </submittedName>
</protein>
<accession>A0A378ZUB8</accession>
<sequence>MLIRTAAFELEITRSSIYAETRAFAFWWEFAARPILSRKTAQEG</sequence>
<dbReference type="EMBL" id="UGSK01000001">
    <property type="protein sequence ID" value="SUB00121.1"/>
    <property type="molecule type" value="Genomic_DNA"/>
</dbReference>
<reference evidence="1 2" key="1">
    <citation type="submission" date="2018-06" db="EMBL/GenBank/DDBJ databases">
        <authorList>
            <consortium name="Pathogen Informatics"/>
            <person name="Doyle S."/>
        </authorList>
    </citation>
    <scope>NUCLEOTIDE SEQUENCE [LARGE SCALE GENOMIC DNA]</scope>
    <source>
        <strain evidence="1 2">NCTC13350</strain>
    </source>
</reference>
<proteinExistence type="predicted"/>
<evidence type="ECO:0000313" key="2">
    <source>
        <dbReference type="Proteomes" id="UP000255000"/>
    </source>
</evidence>
<dbReference type="Proteomes" id="UP000255000">
    <property type="component" value="Unassembled WGS sequence"/>
</dbReference>
<organism evidence="1 2">
    <name type="scientific">Pannonibacter phragmitetus</name>
    <dbReference type="NCBI Taxonomy" id="121719"/>
    <lineage>
        <taxon>Bacteria</taxon>
        <taxon>Pseudomonadati</taxon>
        <taxon>Pseudomonadota</taxon>
        <taxon>Alphaproteobacteria</taxon>
        <taxon>Hyphomicrobiales</taxon>
        <taxon>Stappiaceae</taxon>
        <taxon>Pannonibacter</taxon>
    </lineage>
</organism>